<evidence type="ECO:0000256" key="4">
    <source>
        <dbReference type="ARBA" id="ARBA00038054"/>
    </source>
</evidence>
<dbReference type="InterPro" id="IPR002563">
    <property type="entry name" value="Flavin_Rdtase-like_dom"/>
</dbReference>
<dbReference type="SUPFAM" id="SSF50475">
    <property type="entry name" value="FMN-binding split barrel"/>
    <property type="match status" value="1"/>
</dbReference>
<comment type="caution">
    <text evidence="6">The sequence shown here is derived from an EMBL/GenBank/DDBJ whole genome shotgun (WGS) entry which is preliminary data.</text>
</comment>
<comment type="similarity">
    <text evidence="4">Belongs to the flavoredoxin family.</text>
</comment>
<evidence type="ECO:0000256" key="1">
    <source>
        <dbReference type="ARBA" id="ARBA00001917"/>
    </source>
</evidence>
<dbReference type="Gene3D" id="2.30.110.10">
    <property type="entry name" value="Electron Transport, Fmn-binding Protein, Chain A"/>
    <property type="match status" value="1"/>
</dbReference>
<dbReference type="Proteomes" id="UP000461730">
    <property type="component" value="Unassembled WGS sequence"/>
</dbReference>
<dbReference type="GO" id="GO:0016646">
    <property type="term" value="F:oxidoreductase activity, acting on the CH-NH group of donors, NAD or NADP as acceptor"/>
    <property type="evidence" value="ECO:0007669"/>
    <property type="project" value="UniProtKB-ARBA"/>
</dbReference>
<dbReference type="Pfam" id="PF01613">
    <property type="entry name" value="Flavin_Reduct"/>
    <property type="match status" value="1"/>
</dbReference>
<evidence type="ECO:0000256" key="2">
    <source>
        <dbReference type="ARBA" id="ARBA00022630"/>
    </source>
</evidence>
<dbReference type="PANTHER" id="PTHR33798:SF5">
    <property type="entry name" value="FLAVIN REDUCTASE LIKE DOMAIN-CONTAINING PROTEIN"/>
    <property type="match status" value="1"/>
</dbReference>
<evidence type="ECO:0000313" key="6">
    <source>
        <dbReference type="EMBL" id="MVT06904.1"/>
    </source>
</evidence>
<dbReference type="GO" id="GO:0010181">
    <property type="term" value="F:FMN binding"/>
    <property type="evidence" value="ECO:0007669"/>
    <property type="project" value="InterPro"/>
</dbReference>
<dbReference type="AlphaFoldDB" id="A0A7K1TXS0"/>
<keyword evidence="2" id="KW-0285">Flavoprotein</keyword>
<keyword evidence="7" id="KW-1185">Reference proteome</keyword>
<organism evidence="6 7">
    <name type="scientific">Chitinophaga tropicalis</name>
    <dbReference type="NCBI Taxonomy" id="2683588"/>
    <lineage>
        <taxon>Bacteria</taxon>
        <taxon>Pseudomonadati</taxon>
        <taxon>Bacteroidota</taxon>
        <taxon>Chitinophagia</taxon>
        <taxon>Chitinophagales</taxon>
        <taxon>Chitinophagaceae</taxon>
        <taxon>Chitinophaga</taxon>
    </lineage>
</organism>
<proteinExistence type="inferred from homology"/>
<accession>A0A7K1TXS0</accession>
<evidence type="ECO:0000256" key="3">
    <source>
        <dbReference type="ARBA" id="ARBA00022643"/>
    </source>
</evidence>
<comment type="cofactor">
    <cofactor evidence="1">
        <name>FMN</name>
        <dbReference type="ChEBI" id="CHEBI:58210"/>
    </cofactor>
</comment>
<reference evidence="6 7" key="1">
    <citation type="submission" date="2019-12" db="EMBL/GenBank/DDBJ databases">
        <title>Chitinophaga sp. strain ysch24 (GDMCC 1.1355), whole genome shotgun sequence.</title>
        <authorList>
            <person name="Zhang X."/>
        </authorList>
    </citation>
    <scope>NUCLEOTIDE SEQUENCE [LARGE SCALE GENOMIC DNA]</scope>
    <source>
        <strain evidence="7">ysch24</strain>
    </source>
</reference>
<dbReference type="PANTHER" id="PTHR33798">
    <property type="entry name" value="FLAVOPROTEIN OXYGENASE"/>
    <property type="match status" value="1"/>
</dbReference>
<feature type="domain" description="Flavin reductase like" evidence="5">
    <location>
        <begin position="20"/>
        <end position="176"/>
    </location>
</feature>
<gene>
    <name evidence="6" type="ORF">GO493_01420</name>
</gene>
<dbReference type="SMART" id="SM00903">
    <property type="entry name" value="Flavin_Reduct"/>
    <property type="match status" value="1"/>
</dbReference>
<keyword evidence="3" id="KW-0288">FMN</keyword>
<dbReference type="EMBL" id="WRXN01000001">
    <property type="protein sequence ID" value="MVT06904.1"/>
    <property type="molecule type" value="Genomic_DNA"/>
</dbReference>
<evidence type="ECO:0000259" key="5">
    <source>
        <dbReference type="SMART" id="SM00903"/>
    </source>
</evidence>
<evidence type="ECO:0000313" key="7">
    <source>
        <dbReference type="Proteomes" id="UP000461730"/>
    </source>
</evidence>
<sequence length="295" mass="32310">MMQIIPGQVKTVELQGYLQGAIAPRPICFASTIDKNGQPNLSPFSFFNIFGSNPATLIFSPSRRVRDNTIKHTLENIYETKEVVINVVNYAMVHQASLSSCEYPKGVNEFEKSGFTAVPSEKIKPFRVKESPVQFECVVKQIIETGTEGGAGNLVICEPLLIHISDAILDAKGAIDPHKIDLVARMGADYYCRASGAAVFEVAKPNTSLGIGIDALPVSVRNSNVLTGNNLAQLANVNQQPVVDAAYADDHLKNIFQYYSIAPDEMEKELHLHAKQLLDNNKVQEAWQVLLAGNI</sequence>
<dbReference type="InterPro" id="IPR012349">
    <property type="entry name" value="Split_barrel_FMN-bd"/>
</dbReference>
<name>A0A7K1TXS0_9BACT</name>
<protein>
    <submittedName>
        <fullName evidence="6">Flavin reductase family protein</fullName>
    </submittedName>
</protein>